<dbReference type="Proteomes" id="UP001194469">
    <property type="component" value="Unassembled WGS sequence"/>
</dbReference>
<accession>A0ABS0J8T0</accession>
<evidence type="ECO:0000313" key="1">
    <source>
        <dbReference type="EMBL" id="MBG3878341.1"/>
    </source>
</evidence>
<feature type="non-terminal residue" evidence="1">
    <location>
        <position position="48"/>
    </location>
</feature>
<dbReference type="Gene3D" id="2.30.40.10">
    <property type="entry name" value="Urease, subunit C, domain 1"/>
    <property type="match status" value="1"/>
</dbReference>
<keyword evidence="2" id="KW-1185">Reference proteome</keyword>
<name>A0ABS0J8T0_9BACT</name>
<comment type="caution">
    <text evidence="1">The sequence shown here is derived from an EMBL/GenBank/DDBJ whole genome shotgun (WGS) entry which is preliminary data.</text>
</comment>
<sequence>MTRPCDILIQAACIVTQDAMRTVIEDGALAVADGTVLAVGPREAVAAA</sequence>
<evidence type="ECO:0000313" key="2">
    <source>
        <dbReference type="Proteomes" id="UP001194469"/>
    </source>
</evidence>
<dbReference type="SUPFAM" id="SSF51338">
    <property type="entry name" value="Composite domain of metallo-dependent hydrolases"/>
    <property type="match status" value="1"/>
</dbReference>
<dbReference type="EMBL" id="VRYY01000551">
    <property type="protein sequence ID" value="MBG3878341.1"/>
    <property type="molecule type" value="Genomic_DNA"/>
</dbReference>
<gene>
    <name evidence="1" type="ORF">FVW20_15305</name>
</gene>
<dbReference type="InterPro" id="IPR011059">
    <property type="entry name" value="Metal-dep_hydrolase_composite"/>
</dbReference>
<reference evidence="1 2" key="1">
    <citation type="submission" date="2019-08" db="EMBL/GenBank/DDBJ databases">
        <authorList>
            <person name="Luo N."/>
        </authorList>
    </citation>
    <scope>NUCLEOTIDE SEQUENCE [LARGE SCALE GENOMIC DNA]</scope>
    <source>
        <strain evidence="1 2">NCIMB 9442</strain>
    </source>
</reference>
<protein>
    <submittedName>
        <fullName evidence="1">S-adenosylhomocysteine deaminase</fullName>
    </submittedName>
</protein>
<proteinExistence type="predicted"/>
<organism evidence="1 2">
    <name type="scientific">Nitratidesulfovibrio oxamicus</name>
    <dbReference type="NCBI Taxonomy" id="32016"/>
    <lineage>
        <taxon>Bacteria</taxon>
        <taxon>Pseudomonadati</taxon>
        <taxon>Thermodesulfobacteriota</taxon>
        <taxon>Desulfovibrionia</taxon>
        <taxon>Desulfovibrionales</taxon>
        <taxon>Desulfovibrionaceae</taxon>
        <taxon>Nitratidesulfovibrio</taxon>
    </lineage>
</organism>